<dbReference type="EMBL" id="CACRUH010000070">
    <property type="protein sequence ID" value="VYU76989.1"/>
    <property type="molecule type" value="Genomic_DNA"/>
</dbReference>
<keyword evidence="1" id="KW-1133">Transmembrane helix</keyword>
<evidence type="ECO:0000313" key="3">
    <source>
        <dbReference type="EMBL" id="VYU76989.1"/>
    </source>
</evidence>
<dbReference type="InterPro" id="IPR003675">
    <property type="entry name" value="Rce1/LyrA-like_dom"/>
</dbReference>
<keyword evidence="1" id="KW-0472">Membrane</keyword>
<evidence type="ECO:0000259" key="2">
    <source>
        <dbReference type="Pfam" id="PF02517"/>
    </source>
</evidence>
<gene>
    <name evidence="3" type="ORF">CHLFYP18_02702</name>
</gene>
<feature type="transmembrane region" description="Helical" evidence="1">
    <location>
        <begin position="219"/>
        <end position="237"/>
    </location>
</feature>
<protein>
    <submittedName>
        <fullName evidence="3">CAAX amino terminal protease self- immunity</fullName>
    </submittedName>
</protein>
<proteinExistence type="predicted"/>
<dbReference type="GO" id="GO:0006508">
    <property type="term" value="P:proteolysis"/>
    <property type="evidence" value="ECO:0007669"/>
    <property type="project" value="UniProtKB-KW"/>
</dbReference>
<feature type="domain" description="CAAX prenyl protease 2/Lysostaphin resistance protein A-like" evidence="2">
    <location>
        <begin position="163"/>
        <end position="255"/>
    </location>
</feature>
<dbReference type="PANTHER" id="PTHR39430:SF1">
    <property type="entry name" value="PROTEASE"/>
    <property type="match status" value="1"/>
</dbReference>
<dbReference type="AlphaFoldDB" id="A0A6N3HMC2"/>
<feature type="transmembrane region" description="Helical" evidence="1">
    <location>
        <begin position="84"/>
        <end position="106"/>
    </location>
</feature>
<reference evidence="3" key="1">
    <citation type="submission" date="2019-11" db="EMBL/GenBank/DDBJ databases">
        <authorList>
            <person name="Feng L."/>
        </authorList>
    </citation>
    <scope>NUCLEOTIDE SEQUENCE</scope>
    <source>
        <strain evidence="3">ChathewayiLFYP18</strain>
    </source>
</reference>
<dbReference type="GO" id="GO:0080120">
    <property type="term" value="P:CAAX-box protein maturation"/>
    <property type="evidence" value="ECO:0007669"/>
    <property type="project" value="UniProtKB-ARBA"/>
</dbReference>
<evidence type="ECO:0000256" key="1">
    <source>
        <dbReference type="SAM" id="Phobius"/>
    </source>
</evidence>
<dbReference type="Pfam" id="PF02517">
    <property type="entry name" value="Rce1-like"/>
    <property type="match status" value="1"/>
</dbReference>
<feature type="transmembrane region" description="Helical" evidence="1">
    <location>
        <begin position="288"/>
        <end position="311"/>
    </location>
</feature>
<dbReference type="PANTHER" id="PTHR39430">
    <property type="entry name" value="MEMBRANE-ASSOCIATED PROTEASE-RELATED"/>
    <property type="match status" value="1"/>
</dbReference>
<dbReference type="GO" id="GO:0004175">
    <property type="term" value="F:endopeptidase activity"/>
    <property type="evidence" value="ECO:0007669"/>
    <property type="project" value="UniProtKB-ARBA"/>
</dbReference>
<feature type="transmembrane region" description="Helical" evidence="1">
    <location>
        <begin position="29"/>
        <end position="50"/>
    </location>
</feature>
<feature type="transmembrane region" description="Helical" evidence="1">
    <location>
        <begin position="158"/>
        <end position="176"/>
    </location>
</feature>
<feature type="transmembrane region" description="Helical" evidence="1">
    <location>
        <begin position="196"/>
        <end position="213"/>
    </location>
</feature>
<sequence length="329" mass="37049">MNRMKARPLSRLWDNRLVKNRFGQVRSGWIILIAMAAYYLLSFVSNIVIIEVLRKILIATGDINPATGEFSSLVDWFNDVSLPVAFQILTEVLMLAVPIVIWRLVMKHSVREMGLDSLHCKQRRKDGAAGMLLGIVNCSVIFLLVLTIGKGRIVSDGITVSGLTFWWLVTFVLVGIAEEALNRGFLMAVLRRCRNVPVIIFVPSVIFGLIHLSNPGVTFFSFSNIVLAGILFSYMFFRSGSIWMCIGYHITWNVFEGLVYGMPVSGLQTPGIITTQYMESNLLNGGAFGIEGGILTTIMTLLSFLFVWYYYRNSNYDFLSDKEKPETLR</sequence>
<name>A0A6N3HMC2_9FIRM</name>
<organism evidence="3">
    <name type="scientific">Hungatella hathewayi</name>
    <dbReference type="NCBI Taxonomy" id="154046"/>
    <lineage>
        <taxon>Bacteria</taxon>
        <taxon>Bacillati</taxon>
        <taxon>Bacillota</taxon>
        <taxon>Clostridia</taxon>
        <taxon>Lachnospirales</taxon>
        <taxon>Lachnospiraceae</taxon>
        <taxon>Hungatella</taxon>
    </lineage>
</organism>
<feature type="transmembrane region" description="Helical" evidence="1">
    <location>
        <begin position="127"/>
        <end position="146"/>
    </location>
</feature>
<keyword evidence="1" id="KW-0812">Transmembrane</keyword>
<accession>A0A6N3HMC2</accession>
<keyword evidence="3" id="KW-0378">Hydrolase</keyword>
<keyword evidence="3" id="KW-0645">Protease</keyword>